<dbReference type="InterPro" id="IPR000073">
    <property type="entry name" value="AB_hydrolase_1"/>
</dbReference>
<protein>
    <submittedName>
        <fullName evidence="4">Alpha/beta fold hydrolase</fullName>
    </submittedName>
</protein>
<keyword evidence="5" id="KW-1185">Reference proteome</keyword>
<dbReference type="PANTHER" id="PTHR43798:SF33">
    <property type="entry name" value="HYDROLASE, PUTATIVE (AFU_ORTHOLOGUE AFUA_2G14860)-RELATED"/>
    <property type="match status" value="1"/>
</dbReference>
<evidence type="ECO:0000313" key="4">
    <source>
        <dbReference type="EMBL" id="WSB73504.1"/>
    </source>
</evidence>
<dbReference type="Proteomes" id="UP001344251">
    <property type="component" value="Chromosome"/>
</dbReference>
<evidence type="ECO:0000256" key="1">
    <source>
        <dbReference type="SAM" id="MobiDB-lite"/>
    </source>
</evidence>
<accession>A0ABZ1FUD7</accession>
<gene>
    <name evidence="4" type="ORF">OG863_39265</name>
</gene>
<feature type="transmembrane region" description="Helical" evidence="2">
    <location>
        <begin position="323"/>
        <end position="343"/>
    </location>
</feature>
<feature type="transmembrane region" description="Helical" evidence="2">
    <location>
        <begin position="273"/>
        <end position="294"/>
    </location>
</feature>
<evidence type="ECO:0000256" key="2">
    <source>
        <dbReference type="SAM" id="Phobius"/>
    </source>
</evidence>
<feature type="domain" description="AB hydrolase-1" evidence="3">
    <location>
        <begin position="382"/>
        <end position="629"/>
    </location>
</feature>
<organism evidence="4 5">
    <name type="scientific">Streptomyces decoyicus</name>
    <dbReference type="NCBI Taxonomy" id="249567"/>
    <lineage>
        <taxon>Bacteria</taxon>
        <taxon>Bacillati</taxon>
        <taxon>Actinomycetota</taxon>
        <taxon>Actinomycetes</taxon>
        <taxon>Kitasatosporales</taxon>
        <taxon>Streptomycetaceae</taxon>
        <taxon>Streptomyces</taxon>
    </lineage>
</organism>
<name>A0ABZ1FUD7_9ACTN</name>
<evidence type="ECO:0000259" key="3">
    <source>
        <dbReference type="Pfam" id="PF12697"/>
    </source>
</evidence>
<reference evidence="4 5" key="1">
    <citation type="submission" date="2022-10" db="EMBL/GenBank/DDBJ databases">
        <title>The complete genomes of actinobacterial strains from the NBC collection.</title>
        <authorList>
            <person name="Joergensen T.S."/>
            <person name="Alvarez Arevalo M."/>
            <person name="Sterndorff E.B."/>
            <person name="Faurdal D."/>
            <person name="Vuksanovic O."/>
            <person name="Mourched A.-S."/>
            <person name="Charusanti P."/>
            <person name="Shaw S."/>
            <person name="Blin K."/>
            <person name="Weber T."/>
        </authorList>
    </citation>
    <scope>NUCLEOTIDE SEQUENCE [LARGE SCALE GENOMIC DNA]</scope>
    <source>
        <strain evidence="4 5">NBC 01774</strain>
    </source>
</reference>
<dbReference type="Gene3D" id="3.40.50.1820">
    <property type="entry name" value="alpha/beta hydrolase"/>
    <property type="match status" value="1"/>
</dbReference>
<evidence type="ECO:0000313" key="5">
    <source>
        <dbReference type="Proteomes" id="UP001344251"/>
    </source>
</evidence>
<dbReference type="InterPro" id="IPR029058">
    <property type="entry name" value="AB_hydrolase_fold"/>
</dbReference>
<keyword evidence="2" id="KW-0472">Membrane</keyword>
<keyword evidence="4" id="KW-0378">Hydrolase</keyword>
<keyword evidence="2" id="KW-1133">Transmembrane helix</keyword>
<sequence length="659" mass="71566">MNSAGPEANSGPAERVTRRMKEDELTRVGLGDLVKMPKRILSALTGPIPVTRSQAIGVSERLSAVTALTSSLEYLAQRKQFRRGGLNHWPTMARGVQGPPVFRKLLNAISREKVTTGLHVARIAVGAGLLLPGQARWRGAGNLFLGVTTAALYPRHRYGTDGSDQVSILVQTATGMARLSTRPQTQDALLWYVALQANASYLISGWMKLLGRTWKDATALSGIMRTRSYGHEPTFELTKKYPKAAKHLTHGVLALECLFPVVYLAGGRLARPVIASAGVFHVANGLVMGLGRFVTAFTSMHPMVAYTSTPRTHPSVADRDDRFLFVGAALLAGAASLAGVVAAQRRMRTLEGWPHSSYLTTRHGNELQYQRSEGDDPALPVLVFVNGLASTSEHFAWITEKITQESGYGVVTYARAGYAGSKYRSTAPYCLAESVDDLVDLVRGVVPEGRKVVLVGHSLGGELARRAAANMGERTQGIVYLDSSHPDELNRSNQQNKAAESVAVLMNTMARSLNAGLGILLARPDWLEALPASCRTRVFAQYTDARLWEAGRREWAVVQQEFRAFDGTLPAVDAHALVISAQQTVDRDPEQLLMHNEIAEMHRAEGRYVESVVLEGADHDSLLTSARFATEAGRQIVAFLDGTQAADAPQVRVTEEAGQ</sequence>
<dbReference type="EMBL" id="CP109106">
    <property type="protein sequence ID" value="WSB73504.1"/>
    <property type="molecule type" value="Genomic_DNA"/>
</dbReference>
<proteinExistence type="predicted"/>
<keyword evidence="2" id="KW-0812">Transmembrane</keyword>
<dbReference type="GO" id="GO:0016787">
    <property type="term" value="F:hydrolase activity"/>
    <property type="evidence" value="ECO:0007669"/>
    <property type="project" value="UniProtKB-KW"/>
</dbReference>
<dbReference type="RefSeq" id="WP_326623109.1">
    <property type="nucleotide sequence ID" value="NZ_CP109106.1"/>
</dbReference>
<dbReference type="PANTHER" id="PTHR43798">
    <property type="entry name" value="MONOACYLGLYCEROL LIPASE"/>
    <property type="match status" value="1"/>
</dbReference>
<dbReference type="Pfam" id="PF12697">
    <property type="entry name" value="Abhydrolase_6"/>
    <property type="match status" value="1"/>
</dbReference>
<dbReference type="SUPFAM" id="SSF53474">
    <property type="entry name" value="alpha/beta-Hydrolases"/>
    <property type="match status" value="1"/>
</dbReference>
<feature type="region of interest" description="Disordered" evidence="1">
    <location>
        <begin position="1"/>
        <end position="22"/>
    </location>
</feature>
<dbReference type="InterPro" id="IPR050266">
    <property type="entry name" value="AB_hydrolase_sf"/>
</dbReference>